<feature type="coiled-coil region" evidence="5">
    <location>
        <begin position="109"/>
        <end position="136"/>
    </location>
</feature>
<dbReference type="GO" id="GO:0140662">
    <property type="term" value="F:ATP-dependent protein folding chaperone"/>
    <property type="evidence" value="ECO:0007669"/>
    <property type="project" value="InterPro"/>
</dbReference>
<dbReference type="InterPro" id="IPR018181">
    <property type="entry name" value="Heat_shock_70_CS"/>
</dbReference>
<dbReference type="EMBL" id="CM010723">
    <property type="protein sequence ID" value="RZC77234.1"/>
    <property type="molecule type" value="Genomic_DNA"/>
</dbReference>
<dbReference type="STRING" id="3469.A0A4Y7KV68"/>
<dbReference type="InterPro" id="IPR043129">
    <property type="entry name" value="ATPase_NBD"/>
</dbReference>
<dbReference type="PROSITE" id="PS00297">
    <property type="entry name" value="HSP70_1"/>
    <property type="match status" value="1"/>
</dbReference>
<reference evidence="6 7" key="1">
    <citation type="journal article" date="2018" name="Science">
        <title>The opium poppy genome and morphinan production.</title>
        <authorList>
            <person name="Guo L."/>
            <person name="Winzer T."/>
            <person name="Yang X."/>
            <person name="Li Y."/>
            <person name="Ning Z."/>
            <person name="He Z."/>
            <person name="Teodor R."/>
            <person name="Lu Y."/>
            <person name="Bowser T.A."/>
            <person name="Graham I.A."/>
            <person name="Ye K."/>
        </authorList>
    </citation>
    <scope>NUCLEOTIDE SEQUENCE [LARGE SCALE GENOMIC DNA]</scope>
    <source>
        <strain evidence="7">cv. HN1</strain>
        <tissue evidence="6">Leaves</tissue>
    </source>
</reference>
<protein>
    <submittedName>
        <fullName evidence="6">Uncharacterized protein</fullName>
    </submittedName>
</protein>
<keyword evidence="7" id="KW-1185">Reference proteome</keyword>
<dbReference type="InterPro" id="IPR013126">
    <property type="entry name" value="Hsp_70_fam"/>
</dbReference>
<name>A0A4Y7KV68_PAPSO</name>
<evidence type="ECO:0000313" key="6">
    <source>
        <dbReference type="EMBL" id="RZC77234.1"/>
    </source>
</evidence>
<dbReference type="Gramene" id="RZC77234">
    <property type="protein sequence ID" value="RZC77234"/>
    <property type="gene ID" value="C5167_001431"/>
</dbReference>
<keyword evidence="4" id="KW-0067">ATP-binding</keyword>
<comment type="similarity">
    <text evidence="2">Belongs to the heat shock protein 70 family.</text>
</comment>
<gene>
    <name evidence="6" type="ORF">C5167_001431</name>
</gene>
<dbReference type="FunFam" id="3.30.420.40:FF:000028">
    <property type="entry name" value="heat shock 70 kDa protein-like"/>
    <property type="match status" value="1"/>
</dbReference>
<dbReference type="PANTHER" id="PTHR19375">
    <property type="entry name" value="HEAT SHOCK PROTEIN 70KDA"/>
    <property type="match status" value="1"/>
</dbReference>
<evidence type="ECO:0000256" key="4">
    <source>
        <dbReference type="ARBA" id="ARBA00022840"/>
    </source>
</evidence>
<evidence type="ECO:0000313" key="7">
    <source>
        <dbReference type="Proteomes" id="UP000316621"/>
    </source>
</evidence>
<keyword evidence="5" id="KW-0175">Coiled coil</keyword>
<dbReference type="AlphaFoldDB" id="A0A4Y7KV68"/>
<proteinExistence type="inferred from homology"/>
<comment type="subcellular location">
    <subcellularLocation>
        <location evidence="1">Endoplasmic reticulum lumen</location>
    </subcellularLocation>
</comment>
<organism evidence="6 7">
    <name type="scientific">Papaver somniferum</name>
    <name type="common">Opium poppy</name>
    <dbReference type="NCBI Taxonomy" id="3469"/>
    <lineage>
        <taxon>Eukaryota</taxon>
        <taxon>Viridiplantae</taxon>
        <taxon>Streptophyta</taxon>
        <taxon>Embryophyta</taxon>
        <taxon>Tracheophyta</taxon>
        <taxon>Spermatophyta</taxon>
        <taxon>Magnoliopsida</taxon>
        <taxon>Ranunculales</taxon>
        <taxon>Papaveraceae</taxon>
        <taxon>Papaveroideae</taxon>
        <taxon>Papaver</taxon>
    </lineage>
</organism>
<dbReference type="Proteomes" id="UP000316621">
    <property type="component" value="Chromosome 9"/>
</dbReference>
<evidence type="ECO:0000256" key="5">
    <source>
        <dbReference type="SAM" id="Coils"/>
    </source>
</evidence>
<dbReference type="FunFam" id="3.90.640.10:FF:000003">
    <property type="entry name" value="Molecular chaperone DnaK"/>
    <property type="match status" value="1"/>
</dbReference>
<dbReference type="GO" id="GO:0005788">
    <property type="term" value="C:endoplasmic reticulum lumen"/>
    <property type="evidence" value="ECO:0007669"/>
    <property type="project" value="UniProtKB-SubCell"/>
</dbReference>
<dbReference type="FunFam" id="3.30.30.30:FF:000005">
    <property type="entry name" value="Heat shock protein ssb1"/>
    <property type="match status" value="1"/>
</dbReference>
<evidence type="ECO:0000256" key="3">
    <source>
        <dbReference type="ARBA" id="ARBA00022741"/>
    </source>
</evidence>
<dbReference type="GO" id="GO:0005524">
    <property type="term" value="F:ATP binding"/>
    <property type="evidence" value="ECO:0007669"/>
    <property type="project" value="UniProtKB-KW"/>
</dbReference>
<dbReference type="Gene3D" id="3.90.640.10">
    <property type="entry name" value="Actin, Chain A, domain 4"/>
    <property type="match status" value="1"/>
</dbReference>
<dbReference type="Gene3D" id="3.30.420.40">
    <property type="match status" value="4"/>
</dbReference>
<keyword evidence="3" id="KW-0547">Nucleotide-binding</keyword>
<sequence>MEGDSPKVIENSEGERTTPSVVTFNQKGELFVGVLAKHQARTNLTNTIFGTMRIIGRLYADPQTQKEMKLVPYKVKATNSVTFLDGNEFENTLLEYLLSEFKNIESIGLSKDELALQRFREAAEKAKIELSSTSQTVINLESLVNHLIERSKNLCMGCLKDAGASVEDIDEVILVGGMTRVPLIQRVASEIFGKSPSKRVNSDEAVAMGAAIQGSILRRDVKELLLLDDVPLSLGIFTRLSCRSTKILCSVLPDNYVIGIDLGTTNSSVSVIEGYIPKVILNSEGERSTPSVIAFNETGKLLVGVPAKLQAVTDPSNTIFSAKRIIGRRFDDSHIQKMMKMVPYKIVKAPNGEAFG</sequence>
<evidence type="ECO:0000256" key="1">
    <source>
        <dbReference type="ARBA" id="ARBA00004319"/>
    </source>
</evidence>
<dbReference type="SUPFAM" id="SSF53067">
    <property type="entry name" value="Actin-like ATPase domain"/>
    <property type="match status" value="3"/>
</dbReference>
<dbReference type="PRINTS" id="PR00301">
    <property type="entry name" value="HEATSHOCK70"/>
</dbReference>
<dbReference type="PROSITE" id="PS01036">
    <property type="entry name" value="HSP70_3"/>
    <property type="match status" value="1"/>
</dbReference>
<evidence type="ECO:0000256" key="2">
    <source>
        <dbReference type="ARBA" id="ARBA00007381"/>
    </source>
</evidence>
<accession>A0A4Y7KV68</accession>
<dbReference type="Pfam" id="PF00012">
    <property type="entry name" value="HSP70"/>
    <property type="match status" value="2"/>
</dbReference>